<dbReference type="OrthoDB" id="691231at2759"/>
<proteinExistence type="predicted"/>
<name>A0A9E7KTL8_9LILI</name>
<reference evidence="1" key="1">
    <citation type="submission" date="2022-05" db="EMBL/GenBank/DDBJ databases">
        <title>The Musa troglodytarum L. genome provides insights into the mechanism of non-climacteric behaviour and enrichment of carotenoids.</title>
        <authorList>
            <person name="Wang J."/>
        </authorList>
    </citation>
    <scope>NUCLEOTIDE SEQUENCE</scope>
    <source>
        <tissue evidence="1">Leaf</tissue>
    </source>
</reference>
<keyword evidence="2" id="KW-1185">Reference proteome</keyword>
<accession>A0A9E7KTL8</accession>
<dbReference type="Proteomes" id="UP001055439">
    <property type="component" value="Chromosome 8"/>
</dbReference>
<dbReference type="PANTHER" id="PTHR37611">
    <property type="entry name" value="VIRUS-SPECIFIC-SIGNALING-PATHWAY REGULATED PROTEIN-RELATED"/>
    <property type="match status" value="1"/>
</dbReference>
<dbReference type="PANTHER" id="PTHR37611:SF4">
    <property type="entry name" value="OS06G0538400 PROTEIN"/>
    <property type="match status" value="1"/>
</dbReference>
<organism evidence="1 2">
    <name type="scientific">Musa troglodytarum</name>
    <name type="common">fe'i banana</name>
    <dbReference type="NCBI Taxonomy" id="320322"/>
    <lineage>
        <taxon>Eukaryota</taxon>
        <taxon>Viridiplantae</taxon>
        <taxon>Streptophyta</taxon>
        <taxon>Embryophyta</taxon>
        <taxon>Tracheophyta</taxon>
        <taxon>Spermatophyta</taxon>
        <taxon>Magnoliopsida</taxon>
        <taxon>Liliopsida</taxon>
        <taxon>Zingiberales</taxon>
        <taxon>Musaceae</taxon>
        <taxon>Musa</taxon>
    </lineage>
</organism>
<gene>
    <name evidence="1" type="ORF">MUK42_05987</name>
</gene>
<dbReference type="EMBL" id="CP097510">
    <property type="protein sequence ID" value="URE29001.1"/>
    <property type="molecule type" value="Genomic_DNA"/>
</dbReference>
<evidence type="ECO:0000313" key="2">
    <source>
        <dbReference type="Proteomes" id="UP001055439"/>
    </source>
</evidence>
<sequence>MRLPKLSMTLPLQALYNLMEACHVVTSNRASSTFSSFCAHMEAAGDREPWEAALDDATLDVLTEIDGALLMDDKHGEEADDDRLGPVIRSLEAEISAAAAGAGSAVGCSNGDTMLESGHHHEDCQDCRLDDILSGPESHGCSTSSTYLVEDPCGWVEMEAAGVGSPCSDLVDWYLDECISDQVGVAGYGDARCHSTSYDSEQYTSLWE</sequence>
<dbReference type="AlphaFoldDB" id="A0A9E7KTL8"/>
<protein>
    <submittedName>
        <fullName evidence="1">Uncharacterized protein</fullName>
    </submittedName>
</protein>
<evidence type="ECO:0000313" key="1">
    <source>
        <dbReference type="EMBL" id="URE29001.1"/>
    </source>
</evidence>